<name>A0A1F5TGJ0_9BACT</name>
<evidence type="ECO:0000313" key="2">
    <source>
        <dbReference type="Proteomes" id="UP000178656"/>
    </source>
</evidence>
<protein>
    <submittedName>
        <fullName evidence="1">Uncharacterized protein</fullName>
    </submittedName>
</protein>
<gene>
    <name evidence="1" type="ORF">A2482_00370</name>
</gene>
<accession>A0A1F5TGJ0</accession>
<evidence type="ECO:0000313" key="1">
    <source>
        <dbReference type="EMBL" id="OGF38048.1"/>
    </source>
</evidence>
<sequence>MKVLKQGRPQKGWATKCVCTGDGNGGGGCGAKLLVEEADLYKTYSHCMHETDEHVEFTCPCCGVQTEMDDRVVPSARYLPDKTEWLKGKKERRDPDESA</sequence>
<reference evidence="1 2" key="1">
    <citation type="journal article" date="2016" name="Nat. Commun.">
        <title>Thousands of microbial genomes shed light on interconnected biogeochemical processes in an aquifer system.</title>
        <authorList>
            <person name="Anantharaman K."/>
            <person name="Brown C.T."/>
            <person name="Hug L.A."/>
            <person name="Sharon I."/>
            <person name="Castelle C.J."/>
            <person name="Probst A.J."/>
            <person name="Thomas B.C."/>
            <person name="Singh A."/>
            <person name="Wilkins M.J."/>
            <person name="Karaoz U."/>
            <person name="Brodie E.L."/>
            <person name="Williams K.H."/>
            <person name="Hubbard S.S."/>
            <person name="Banfield J.F."/>
        </authorList>
    </citation>
    <scope>NUCLEOTIDE SEQUENCE [LARGE SCALE GENOMIC DNA]</scope>
</reference>
<dbReference type="AlphaFoldDB" id="A0A1F5TGJ0"/>
<organism evidence="1 2">
    <name type="scientific">Candidatus Falkowbacteria bacterium RIFOXYC2_FULL_48_21</name>
    <dbReference type="NCBI Taxonomy" id="1798005"/>
    <lineage>
        <taxon>Bacteria</taxon>
        <taxon>Candidatus Falkowiibacteriota</taxon>
    </lineage>
</organism>
<dbReference type="EMBL" id="MFGM01000009">
    <property type="protein sequence ID" value="OGF38048.1"/>
    <property type="molecule type" value="Genomic_DNA"/>
</dbReference>
<comment type="caution">
    <text evidence="1">The sequence shown here is derived from an EMBL/GenBank/DDBJ whole genome shotgun (WGS) entry which is preliminary data.</text>
</comment>
<proteinExistence type="predicted"/>
<dbReference type="Proteomes" id="UP000178656">
    <property type="component" value="Unassembled WGS sequence"/>
</dbReference>